<dbReference type="RefSeq" id="WP_263600172.1">
    <property type="nucleotide sequence ID" value="NZ_CP107028.1"/>
</dbReference>
<sequence length="51" mass="5726">MSCCGSSNKNKNQNKSSKNLNLTPIEQLKVRLAQGDISIEEYLKTKSILEQ</sequence>
<proteinExistence type="predicted"/>
<keyword evidence="2" id="KW-0614">Plasmid</keyword>
<dbReference type="Proteomes" id="UP001163104">
    <property type="component" value="Plasmid p1"/>
</dbReference>
<accession>A0AA46SMB4</accession>
<name>A0AA46SMB4_CYTFI</name>
<geneLocation type="plasmid" evidence="2 3">
    <name>p1</name>
</geneLocation>
<dbReference type="EMBL" id="CP107028">
    <property type="protein sequence ID" value="UYG98079.1"/>
    <property type="molecule type" value="Genomic_DNA"/>
</dbReference>
<gene>
    <name evidence="2" type="ORF">OD459_26720</name>
</gene>
<protein>
    <submittedName>
        <fullName evidence="2">SHOCT domain-containing protein</fullName>
    </submittedName>
</protein>
<dbReference type="AlphaFoldDB" id="A0AA46SMB4"/>
<evidence type="ECO:0000313" key="2">
    <source>
        <dbReference type="EMBL" id="UYG98079.1"/>
    </source>
</evidence>
<evidence type="ECO:0000256" key="1">
    <source>
        <dbReference type="SAM" id="MobiDB-lite"/>
    </source>
</evidence>
<organism evidence="2 3">
    <name type="scientific">Cytobacillus firmus</name>
    <name type="common">Bacillus firmus</name>
    <dbReference type="NCBI Taxonomy" id="1399"/>
    <lineage>
        <taxon>Bacteria</taxon>
        <taxon>Bacillati</taxon>
        <taxon>Bacillota</taxon>
        <taxon>Bacilli</taxon>
        <taxon>Bacillales</taxon>
        <taxon>Bacillaceae</taxon>
        <taxon>Cytobacillus</taxon>
    </lineage>
</organism>
<evidence type="ECO:0000313" key="3">
    <source>
        <dbReference type="Proteomes" id="UP001163104"/>
    </source>
</evidence>
<feature type="region of interest" description="Disordered" evidence="1">
    <location>
        <begin position="1"/>
        <end position="20"/>
    </location>
</feature>
<reference evidence="2" key="1">
    <citation type="submission" date="2022-10" db="EMBL/GenBank/DDBJ databases">
        <title>Mechanism of multi-heavy metal repair in Cytobacillus Firmus M7.</title>
        <authorList>
            <person name="Li X."/>
            <person name="Yu C."/>
        </authorList>
    </citation>
    <scope>NUCLEOTIDE SEQUENCE</scope>
    <source>
        <strain evidence="2">M7</strain>
        <plasmid evidence="2">p1</plasmid>
    </source>
</reference>